<dbReference type="Pfam" id="PF03755">
    <property type="entry name" value="YicC-like_N"/>
    <property type="match status" value="1"/>
</dbReference>
<comment type="cofactor">
    <cofactor evidence="1">
        <name>a divalent metal cation</name>
        <dbReference type="ChEBI" id="CHEBI:60240"/>
    </cofactor>
</comment>
<gene>
    <name evidence="8" type="ORF">SAMN04488112_101252</name>
</gene>
<keyword evidence="2" id="KW-0540">Nuclease</keyword>
<keyword evidence="4" id="KW-0378">Hydrolase</keyword>
<keyword evidence="9" id="KW-1185">Reference proteome</keyword>
<comment type="similarity">
    <text evidence="5">Belongs to the YicC/YloC family.</text>
</comment>
<evidence type="ECO:0000256" key="2">
    <source>
        <dbReference type="ARBA" id="ARBA00022722"/>
    </source>
</evidence>
<dbReference type="Proteomes" id="UP000199387">
    <property type="component" value="Unassembled WGS sequence"/>
</dbReference>
<evidence type="ECO:0000256" key="5">
    <source>
        <dbReference type="ARBA" id="ARBA00035648"/>
    </source>
</evidence>
<dbReference type="InterPro" id="IPR005229">
    <property type="entry name" value="YicC/YloC-like"/>
</dbReference>
<dbReference type="InterPro" id="IPR013527">
    <property type="entry name" value="YicC-like_N"/>
</dbReference>
<name>A0A1G6HUC2_9BACL</name>
<evidence type="ECO:0000256" key="3">
    <source>
        <dbReference type="ARBA" id="ARBA00022759"/>
    </source>
</evidence>
<organism evidence="8 9">
    <name type="scientific">Melghirimyces thermohalophilus</name>
    <dbReference type="NCBI Taxonomy" id="1236220"/>
    <lineage>
        <taxon>Bacteria</taxon>
        <taxon>Bacillati</taxon>
        <taxon>Bacillota</taxon>
        <taxon>Bacilli</taxon>
        <taxon>Bacillales</taxon>
        <taxon>Thermoactinomycetaceae</taxon>
        <taxon>Melghirimyces</taxon>
    </lineage>
</organism>
<dbReference type="Pfam" id="PF08340">
    <property type="entry name" value="YicC-like_C"/>
    <property type="match status" value="1"/>
</dbReference>
<dbReference type="NCBIfam" id="TIGR00255">
    <property type="entry name" value="YicC/YloC family endoribonuclease"/>
    <property type="match status" value="1"/>
</dbReference>
<dbReference type="AlphaFoldDB" id="A0A1G6HUC2"/>
<dbReference type="GO" id="GO:0004521">
    <property type="term" value="F:RNA endonuclease activity"/>
    <property type="evidence" value="ECO:0007669"/>
    <property type="project" value="InterPro"/>
</dbReference>
<evidence type="ECO:0000256" key="4">
    <source>
        <dbReference type="ARBA" id="ARBA00022801"/>
    </source>
</evidence>
<evidence type="ECO:0000259" key="7">
    <source>
        <dbReference type="Pfam" id="PF08340"/>
    </source>
</evidence>
<proteinExistence type="inferred from homology"/>
<dbReference type="PANTHER" id="PTHR30636">
    <property type="entry name" value="UPF0701 PROTEIN YICC"/>
    <property type="match status" value="1"/>
</dbReference>
<evidence type="ECO:0000256" key="1">
    <source>
        <dbReference type="ARBA" id="ARBA00001968"/>
    </source>
</evidence>
<dbReference type="InterPro" id="IPR013551">
    <property type="entry name" value="YicC-like_C"/>
</dbReference>
<evidence type="ECO:0000313" key="9">
    <source>
        <dbReference type="Proteomes" id="UP000199387"/>
    </source>
</evidence>
<reference evidence="8 9" key="1">
    <citation type="submission" date="2016-10" db="EMBL/GenBank/DDBJ databases">
        <authorList>
            <person name="de Groot N.N."/>
        </authorList>
    </citation>
    <scope>NUCLEOTIDE SEQUENCE [LARGE SCALE GENOMIC DNA]</scope>
    <source>
        <strain evidence="8 9">DSM 45514</strain>
    </source>
</reference>
<dbReference type="STRING" id="1236220.SAMN04488112_101252"/>
<dbReference type="GO" id="GO:0016787">
    <property type="term" value="F:hydrolase activity"/>
    <property type="evidence" value="ECO:0007669"/>
    <property type="project" value="UniProtKB-KW"/>
</dbReference>
<sequence>MSEAGGIRLVAEIRSVNHRFLEWAIRLPSGWASLEDRVKKTVASVVRRGRIDVTVLLEGKEVAEKKLTVNWEAARSLADAAGRLQEQLGVEGTFSLSDLLHHPEVIQVEETKLDPEEWEAPLIQAVEEATHALLEMRQREGAALAEDLSNRIKLLRGYVKGMAQRSPHVVAEYRSRLEEKIRDVLDGTDPDPDRLLTEAAVFADKSDIQEELTRMSSHLDQFSSALTRQEPVGRRLDFLIQEMNREINTIGSKANDARIAELVVDCKSELEKMREQVQNIE</sequence>
<feature type="domain" description="Endoribonuclease YicC-like C-terminal" evidence="7">
    <location>
        <begin position="163"/>
        <end position="281"/>
    </location>
</feature>
<keyword evidence="3" id="KW-0255">Endonuclease</keyword>
<dbReference type="EMBL" id="FMZA01000001">
    <property type="protein sequence ID" value="SDB97831.1"/>
    <property type="molecule type" value="Genomic_DNA"/>
</dbReference>
<evidence type="ECO:0000313" key="8">
    <source>
        <dbReference type="EMBL" id="SDB97831.1"/>
    </source>
</evidence>
<accession>A0A1G6HUC2</accession>
<protein>
    <submittedName>
        <fullName evidence="8">TIGR00255 family protein</fullName>
    </submittedName>
</protein>
<feature type="domain" description="Endoribonuclease YicC-like N-terminal" evidence="6">
    <location>
        <begin position="6"/>
        <end position="145"/>
    </location>
</feature>
<evidence type="ECO:0000259" key="6">
    <source>
        <dbReference type="Pfam" id="PF03755"/>
    </source>
</evidence>
<dbReference type="PANTHER" id="PTHR30636:SF3">
    <property type="entry name" value="UPF0701 PROTEIN YICC"/>
    <property type="match status" value="1"/>
</dbReference>